<sequence length="518" mass="58166">MGIETKYWLFESVSPKDIPWVLLSVVAGLIVLNIVTSVIYNLYFHPLAKYPGPAYATATSLSYWAVSITGDLLPWIQRIHAQHPNSPVVRLGPNKLSFITPQAWRDIYGAGSTTAAGKSNPKDRMHYIEEKYGILAIHDDERHARVRRIFAPAFSDRALRRQEAMIVGYADMLVTAIARASSSTSKDEKKESSLAQPVDMCKLWTCATFDIMGKLTFGEPLGMLEAGEFTPWVRAVFAWNKAIDLSRLTLEYPVLDWLAKRLTPPSLVEMERMHHAHSADRVDRRLEQGSDEPDIWNLILSAEEKGNGGLDKKDMYINAGVFMIAGTETTATLLSGLTWLLCKNPEKMAKLCAELRGRFAKGEQVSAEALARLPYLNACLEEGLRLYPPLPIGPAREVCEGGNVICGEWIPGKTRVSVAQYAAYRSPLHFKDPESFIPERWLPGTGHDDESRDILQPFSLGPRNCIGKNLAYYEMRVLTAKVLLNFDLKLCPQSAEWMNQKSYTLWEKHPLWITATPV</sequence>
<reference evidence="9 10" key="1">
    <citation type="journal article" date="2019" name="Sci. Rep.">
        <title>A multi-omics analysis of the grapevine pathogen Lasiodiplodia theobromae reveals that temperature affects the expression of virulence- and pathogenicity-related genes.</title>
        <authorList>
            <person name="Felix C."/>
            <person name="Meneses R."/>
            <person name="Goncalves M.F.M."/>
            <person name="Tilleman L."/>
            <person name="Duarte A.S."/>
            <person name="Jorrin-Novo J.V."/>
            <person name="Van de Peer Y."/>
            <person name="Deforce D."/>
            <person name="Van Nieuwerburgh F."/>
            <person name="Esteves A.C."/>
            <person name="Alves A."/>
        </authorList>
    </citation>
    <scope>NUCLEOTIDE SEQUENCE [LARGE SCALE GENOMIC DNA]</scope>
    <source>
        <strain evidence="9 10">LA-SOL3</strain>
    </source>
</reference>
<dbReference type="GO" id="GO:0020037">
    <property type="term" value="F:heme binding"/>
    <property type="evidence" value="ECO:0007669"/>
    <property type="project" value="InterPro"/>
</dbReference>
<dbReference type="InterPro" id="IPR050121">
    <property type="entry name" value="Cytochrome_P450_monoxygenase"/>
</dbReference>
<keyword evidence="10" id="KW-1185">Reference proteome</keyword>
<accession>A0A5N5CZW4</accession>
<keyword evidence="8" id="KW-0812">Transmembrane</keyword>
<dbReference type="PANTHER" id="PTHR24305:SF210">
    <property type="entry name" value="CYTOCHROME P450 MONOOXYGENASE ASQL-RELATED"/>
    <property type="match status" value="1"/>
</dbReference>
<gene>
    <name evidence="9" type="primary">rdc4_6</name>
    <name evidence="9" type="ORF">DBV05_g10460</name>
</gene>
<keyword evidence="7" id="KW-0560">Oxidoreductase</keyword>
<feature type="transmembrane region" description="Helical" evidence="8">
    <location>
        <begin position="20"/>
        <end position="43"/>
    </location>
</feature>
<dbReference type="PANTHER" id="PTHR24305">
    <property type="entry name" value="CYTOCHROME P450"/>
    <property type="match status" value="1"/>
</dbReference>
<dbReference type="InterPro" id="IPR002401">
    <property type="entry name" value="Cyt_P450_E_grp-I"/>
</dbReference>
<dbReference type="Gene3D" id="1.10.630.10">
    <property type="entry name" value="Cytochrome P450"/>
    <property type="match status" value="1"/>
</dbReference>
<evidence type="ECO:0000256" key="4">
    <source>
        <dbReference type="ARBA" id="ARBA00022723"/>
    </source>
</evidence>
<keyword evidence="5 6" id="KW-0408">Iron</keyword>
<evidence type="ECO:0000256" key="2">
    <source>
        <dbReference type="ARBA" id="ARBA00010617"/>
    </source>
</evidence>
<evidence type="ECO:0000256" key="5">
    <source>
        <dbReference type="ARBA" id="ARBA00023004"/>
    </source>
</evidence>
<dbReference type="PRINTS" id="PR00385">
    <property type="entry name" value="P450"/>
</dbReference>
<name>A0A5N5CZW4_9PEZI</name>
<evidence type="ECO:0000256" key="8">
    <source>
        <dbReference type="SAM" id="Phobius"/>
    </source>
</evidence>
<proteinExistence type="inferred from homology"/>
<comment type="caution">
    <text evidence="9">The sequence shown here is derived from an EMBL/GenBank/DDBJ whole genome shotgun (WGS) entry which is preliminary data.</text>
</comment>
<dbReference type="GO" id="GO:0004497">
    <property type="term" value="F:monooxygenase activity"/>
    <property type="evidence" value="ECO:0007669"/>
    <property type="project" value="UniProtKB-KW"/>
</dbReference>
<dbReference type="AlphaFoldDB" id="A0A5N5CZW4"/>
<keyword evidence="8" id="KW-0472">Membrane</keyword>
<dbReference type="PROSITE" id="PS00086">
    <property type="entry name" value="CYTOCHROME_P450"/>
    <property type="match status" value="1"/>
</dbReference>
<dbReference type="OrthoDB" id="1470350at2759"/>
<keyword evidence="7 9" id="KW-0503">Monooxygenase</keyword>
<dbReference type="EMBL" id="VCHE01000118">
    <property type="protein sequence ID" value="KAB2570881.1"/>
    <property type="molecule type" value="Genomic_DNA"/>
</dbReference>
<comment type="cofactor">
    <cofactor evidence="1 6">
        <name>heme</name>
        <dbReference type="ChEBI" id="CHEBI:30413"/>
    </cofactor>
</comment>
<keyword evidence="4 6" id="KW-0479">Metal-binding</keyword>
<evidence type="ECO:0000256" key="1">
    <source>
        <dbReference type="ARBA" id="ARBA00001971"/>
    </source>
</evidence>
<dbReference type="PRINTS" id="PR00463">
    <property type="entry name" value="EP450I"/>
</dbReference>
<organism evidence="9 10">
    <name type="scientific">Lasiodiplodia theobromae</name>
    <dbReference type="NCBI Taxonomy" id="45133"/>
    <lineage>
        <taxon>Eukaryota</taxon>
        <taxon>Fungi</taxon>
        <taxon>Dikarya</taxon>
        <taxon>Ascomycota</taxon>
        <taxon>Pezizomycotina</taxon>
        <taxon>Dothideomycetes</taxon>
        <taxon>Dothideomycetes incertae sedis</taxon>
        <taxon>Botryosphaeriales</taxon>
        <taxon>Botryosphaeriaceae</taxon>
        <taxon>Lasiodiplodia</taxon>
    </lineage>
</organism>
<feature type="binding site" description="axial binding residue" evidence="6">
    <location>
        <position position="465"/>
    </location>
    <ligand>
        <name>heme</name>
        <dbReference type="ChEBI" id="CHEBI:30413"/>
    </ligand>
    <ligandPart>
        <name>Fe</name>
        <dbReference type="ChEBI" id="CHEBI:18248"/>
    </ligandPart>
</feature>
<dbReference type="GO" id="GO:0016705">
    <property type="term" value="F:oxidoreductase activity, acting on paired donors, with incorporation or reduction of molecular oxygen"/>
    <property type="evidence" value="ECO:0007669"/>
    <property type="project" value="InterPro"/>
</dbReference>
<dbReference type="InterPro" id="IPR001128">
    <property type="entry name" value="Cyt_P450"/>
</dbReference>
<evidence type="ECO:0000256" key="6">
    <source>
        <dbReference type="PIRSR" id="PIRSR602401-1"/>
    </source>
</evidence>
<keyword evidence="8" id="KW-1133">Transmembrane helix</keyword>
<evidence type="ECO:0000313" key="9">
    <source>
        <dbReference type="EMBL" id="KAB2570881.1"/>
    </source>
</evidence>
<dbReference type="SUPFAM" id="SSF48264">
    <property type="entry name" value="Cytochrome P450"/>
    <property type="match status" value="1"/>
</dbReference>
<dbReference type="Pfam" id="PF00067">
    <property type="entry name" value="p450"/>
    <property type="match status" value="1"/>
</dbReference>
<keyword evidence="3 6" id="KW-0349">Heme</keyword>
<evidence type="ECO:0000256" key="7">
    <source>
        <dbReference type="RuleBase" id="RU000461"/>
    </source>
</evidence>
<evidence type="ECO:0000313" key="10">
    <source>
        <dbReference type="Proteomes" id="UP000325902"/>
    </source>
</evidence>
<dbReference type="Proteomes" id="UP000325902">
    <property type="component" value="Unassembled WGS sequence"/>
</dbReference>
<protein>
    <submittedName>
        <fullName evidence="9">Cytochrome P450 monooxygenase rdc4</fullName>
    </submittedName>
</protein>
<dbReference type="InterPro" id="IPR036396">
    <property type="entry name" value="Cyt_P450_sf"/>
</dbReference>
<dbReference type="InterPro" id="IPR017972">
    <property type="entry name" value="Cyt_P450_CS"/>
</dbReference>
<evidence type="ECO:0000256" key="3">
    <source>
        <dbReference type="ARBA" id="ARBA00022617"/>
    </source>
</evidence>
<dbReference type="CDD" id="cd11058">
    <property type="entry name" value="CYP60B-like"/>
    <property type="match status" value="1"/>
</dbReference>
<dbReference type="GO" id="GO:0005506">
    <property type="term" value="F:iron ion binding"/>
    <property type="evidence" value="ECO:0007669"/>
    <property type="project" value="InterPro"/>
</dbReference>
<comment type="similarity">
    <text evidence="2 7">Belongs to the cytochrome P450 family.</text>
</comment>